<dbReference type="InterPro" id="IPR052892">
    <property type="entry name" value="NA-targeting_endonuclease"/>
</dbReference>
<dbReference type="GO" id="GO:0004519">
    <property type="term" value="F:endonuclease activity"/>
    <property type="evidence" value="ECO:0007669"/>
    <property type="project" value="InterPro"/>
</dbReference>
<dbReference type="SMART" id="SM00507">
    <property type="entry name" value="HNHc"/>
    <property type="match status" value="1"/>
</dbReference>
<feature type="domain" description="HNH nuclease" evidence="1">
    <location>
        <begin position="71"/>
        <end position="122"/>
    </location>
</feature>
<name>A0A0F9ES84_9ZZZZ</name>
<dbReference type="GO" id="GO:0003676">
    <property type="term" value="F:nucleic acid binding"/>
    <property type="evidence" value="ECO:0007669"/>
    <property type="project" value="InterPro"/>
</dbReference>
<accession>A0A0F9ES84</accession>
<proteinExistence type="predicted"/>
<dbReference type="CDD" id="cd00085">
    <property type="entry name" value="HNHc"/>
    <property type="match status" value="1"/>
</dbReference>
<comment type="caution">
    <text evidence="2">The sequence shown here is derived from an EMBL/GenBank/DDBJ whole genome shotgun (WGS) entry which is preliminary data.</text>
</comment>
<dbReference type="GO" id="GO:0008270">
    <property type="term" value="F:zinc ion binding"/>
    <property type="evidence" value="ECO:0007669"/>
    <property type="project" value="InterPro"/>
</dbReference>
<protein>
    <recommendedName>
        <fullName evidence="1">HNH nuclease domain-containing protein</fullName>
    </recommendedName>
</protein>
<dbReference type="InterPro" id="IPR003615">
    <property type="entry name" value="HNH_nuc"/>
</dbReference>
<reference evidence="2" key="1">
    <citation type="journal article" date="2015" name="Nature">
        <title>Complex archaea that bridge the gap between prokaryotes and eukaryotes.</title>
        <authorList>
            <person name="Spang A."/>
            <person name="Saw J.H."/>
            <person name="Jorgensen S.L."/>
            <person name="Zaremba-Niedzwiedzka K."/>
            <person name="Martijn J."/>
            <person name="Lind A.E."/>
            <person name="van Eijk R."/>
            <person name="Schleper C."/>
            <person name="Guy L."/>
            <person name="Ettema T.J."/>
        </authorList>
    </citation>
    <scope>NUCLEOTIDE SEQUENCE</scope>
</reference>
<evidence type="ECO:0000259" key="1">
    <source>
        <dbReference type="SMART" id="SM00507"/>
    </source>
</evidence>
<dbReference type="InterPro" id="IPR029471">
    <property type="entry name" value="HNH_5"/>
</dbReference>
<dbReference type="EMBL" id="LAZR01035743">
    <property type="protein sequence ID" value="KKL26693.1"/>
    <property type="molecule type" value="Genomic_DNA"/>
</dbReference>
<dbReference type="AlphaFoldDB" id="A0A0F9ES84"/>
<dbReference type="PANTHER" id="PTHR33877">
    <property type="entry name" value="SLL1193 PROTEIN"/>
    <property type="match status" value="1"/>
</dbReference>
<sequence length="169" mass="19215">MTQCILLNADYSFLNIVHWKRAMCLVVKGKVQVLKESERVIRSAEGFITKVPAVLKLIKIIRTLYKNRIPFSKKNVLVRDGFKCGYCGKDGERLTVDHIIPKSRGGKTCFENCVACCKPCNNKKGARKPSEVDMYLKVKVFQPTISEFLILRVKKLGINELLKDFGIYG</sequence>
<gene>
    <name evidence="2" type="ORF">LCGC14_2392730</name>
</gene>
<dbReference type="PANTHER" id="PTHR33877:SF2">
    <property type="entry name" value="OS07G0170200 PROTEIN"/>
    <property type="match status" value="1"/>
</dbReference>
<dbReference type="Gene3D" id="1.10.30.50">
    <property type="match status" value="1"/>
</dbReference>
<organism evidence="2">
    <name type="scientific">marine sediment metagenome</name>
    <dbReference type="NCBI Taxonomy" id="412755"/>
    <lineage>
        <taxon>unclassified sequences</taxon>
        <taxon>metagenomes</taxon>
        <taxon>ecological metagenomes</taxon>
    </lineage>
</organism>
<dbReference type="Pfam" id="PF14279">
    <property type="entry name" value="HNH_5"/>
    <property type="match status" value="1"/>
</dbReference>
<evidence type="ECO:0000313" key="2">
    <source>
        <dbReference type="EMBL" id="KKL26693.1"/>
    </source>
</evidence>